<feature type="domain" description="BIG2" evidence="3">
    <location>
        <begin position="123"/>
        <end position="191"/>
    </location>
</feature>
<dbReference type="SUPFAM" id="SSF49373">
    <property type="entry name" value="Invasin/intimin cell-adhesion fragments"/>
    <property type="match status" value="4"/>
</dbReference>
<dbReference type="InterPro" id="IPR003343">
    <property type="entry name" value="Big_2"/>
</dbReference>
<dbReference type="HOGENOM" id="CLU_464499_0_0_9"/>
<comment type="caution">
    <text evidence="4">The sequence shown here is derived from an EMBL/GenBank/DDBJ whole genome shotgun (WGS) entry which is preliminary data.</text>
</comment>
<evidence type="ECO:0000256" key="1">
    <source>
        <dbReference type="SAM" id="MobiDB-lite"/>
    </source>
</evidence>
<protein>
    <submittedName>
        <fullName evidence="4">Bacterial group 2 Ig-like protein</fullName>
    </submittedName>
</protein>
<sequence length="609" mass="68440">MKATERLLTVRRFYIYNEEKRIMIKLEKKKSCIIWILMTVICTFFVCMIGNVSVEAKTVTKDITIGKGKTYAIEQTFSGKATFKTSNKKIAVIKNGKIIGKSIGKAKITIKDKGNTYIYKITVAKAYLNQNEIIVNVGKTVNLKIKGMKGKVKWSSLNKKVATVKNGKVTGKKTGKTVIQAKINGTILKCNVKVEKPELSKKKVTIESGKSYILKVKGTSRKVVWTSSNRNVVTVKNGKITGKKQGNTTVIAKVNGSVLKCNIRVTAAKKPHKDDAQNTESTEDKKPDNNDSIETKTPKLSTTSITWKFGDGDDGTYLTLNNADCDDVIWNTSDEKIVRIYPEGNSAVIYNNLKGGKAIVTATYKGKTYSCNVVSYSLYKTNISREEGTGFDYDESAKNMDELVNTENFLGVSLDWTWNRTDLVQKKTTPDGSYTHYIVEDSGTTEVTGISKDGFTKAVITINSYGKYIDKKGTYDEKLTNEVFELLKTEETRNTDKNSSFYSMPNDQLEFLLFTADKWYKGEISDRKRVNLFRYTPFENAMCSYSPYGEREYMGGANSKVIEISGKNTAKEVVEEINNSMGDKNWSRPLLFIKIHKDKEKIYVYLVQG</sequence>
<organism evidence="4 5">
    <name type="scientific">Roseburia intestinalis L1-82</name>
    <dbReference type="NCBI Taxonomy" id="536231"/>
    <lineage>
        <taxon>Bacteria</taxon>
        <taxon>Bacillati</taxon>
        <taxon>Bacillota</taxon>
        <taxon>Clostridia</taxon>
        <taxon>Lachnospirales</taxon>
        <taxon>Lachnospiraceae</taxon>
        <taxon>Roseburia</taxon>
    </lineage>
</organism>
<evidence type="ECO:0000259" key="3">
    <source>
        <dbReference type="SMART" id="SM00635"/>
    </source>
</evidence>
<proteinExistence type="predicted"/>
<evidence type="ECO:0000313" key="5">
    <source>
        <dbReference type="Proteomes" id="UP000004828"/>
    </source>
</evidence>
<dbReference type="Pfam" id="PF26182">
    <property type="entry name" value="Ig_NUP210_5th"/>
    <property type="match status" value="1"/>
</dbReference>
<dbReference type="Proteomes" id="UP000004828">
    <property type="component" value="Unassembled WGS sequence"/>
</dbReference>
<feature type="region of interest" description="Disordered" evidence="1">
    <location>
        <begin position="269"/>
        <end position="297"/>
    </location>
</feature>
<dbReference type="AlphaFoldDB" id="C7GA29"/>
<feature type="domain" description="BIG2" evidence="3">
    <location>
        <begin position="193"/>
        <end position="264"/>
    </location>
</feature>
<reference evidence="4 5" key="1">
    <citation type="submission" date="2009-08" db="EMBL/GenBank/DDBJ databases">
        <authorList>
            <person name="Weinstock G."/>
            <person name="Sodergren E."/>
            <person name="Clifton S."/>
            <person name="Fulton L."/>
            <person name="Fulton B."/>
            <person name="Courtney L."/>
            <person name="Fronick C."/>
            <person name="Harrison M."/>
            <person name="Strong C."/>
            <person name="Farmer C."/>
            <person name="Delahaunty K."/>
            <person name="Markovic C."/>
            <person name="Hall O."/>
            <person name="Minx P."/>
            <person name="Tomlinson C."/>
            <person name="Mitreva M."/>
            <person name="Nelson J."/>
            <person name="Hou S."/>
            <person name="Wollam A."/>
            <person name="Pepin K.H."/>
            <person name="Johnson M."/>
            <person name="Bhonagiri V."/>
            <person name="Nash W.E."/>
            <person name="Warren W."/>
            <person name="Chinwalla A."/>
            <person name="Mardis E.R."/>
            <person name="Wilson R.K."/>
        </authorList>
    </citation>
    <scope>NUCLEOTIDE SEQUENCE [LARGE SCALE GENOMIC DNA]</scope>
    <source>
        <strain evidence="4 5">L1-82</strain>
    </source>
</reference>
<dbReference type="InterPro" id="IPR008964">
    <property type="entry name" value="Invasin/intimin_cell_adhesion"/>
</dbReference>
<feature type="domain" description="BIG2" evidence="3">
    <location>
        <begin position="53"/>
        <end position="122"/>
    </location>
</feature>
<keyword evidence="2" id="KW-0812">Transmembrane</keyword>
<dbReference type="Gene3D" id="2.60.40.1080">
    <property type="match status" value="4"/>
</dbReference>
<dbReference type="Pfam" id="PF02368">
    <property type="entry name" value="Big_2"/>
    <property type="match status" value="1"/>
</dbReference>
<accession>C7GA29</accession>
<feature type="transmembrane region" description="Helical" evidence="2">
    <location>
        <begin position="32"/>
        <end position="54"/>
    </location>
</feature>
<evidence type="ECO:0000313" key="4">
    <source>
        <dbReference type="EMBL" id="EEV01323.1"/>
    </source>
</evidence>
<dbReference type="EMBL" id="ABYJ02000080">
    <property type="protein sequence ID" value="EEV01323.1"/>
    <property type="molecule type" value="Genomic_DNA"/>
</dbReference>
<keyword evidence="2" id="KW-1133">Transmembrane helix</keyword>
<name>C7GA29_9FIRM</name>
<dbReference type="SMART" id="SM00635">
    <property type="entry name" value="BID_2"/>
    <property type="match status" value="3"/>
</dbReference>
<evidence type="ECO:0000256" key="2">
    <source>
        <dbReference type="SAM" id="Phobius"/>
    </source>
</evidence>
<feature type="compositionally biased region" description="Basic and acidic residues" evidence="1">
    <location>
        <begin position="272"/>
        <end position="297"/>
    </location>
</feature>
<gene>
    <name evidence="4" type="ORF">ROSINTL182_06747</name>
</gene>
<keyword evidence="2" id="KW-0472">Membrane</keyword>